<evidence type="ECO:0000313" key="4">
    <source>
        <dbReference type="EMBL" id="KAK1666993.1"/>
    </source>
</evidence>
<evidence type="ECO:0000259" key="3">
    <source>
        <dbReference type="Pfam" id="PF13963"/>
    </source>
</evidence>
<comment type="caution">
    <text evidence="4">The sequence shown here is derived from an EMBL/GenBank/DDBJ whole genome shotgun (WGS) entry which is preliminary data.</text>
</comment>
<feature type="compositionally biased region" description="Polar residues" evidence="1">
    <location>
        <begin position="90"/>
        <end position="106"/>
    </location>
</feature>
<feature type="region of interest" description="Disordered" evidence="1">
    <location>
        <begin position="994"/>
        <end position="1015"/>
    </location>
</feature>
<feature type="compositionally biased region" description="Polar residues" evidence="1">
    <location>
        <begin position="1292"/>
        <end position="1310"/>
    </location>
</feature>
<dbReference type="PANTHER" id="PTHR10775:SF185">
    <property type="entry name" value="OS08G0208400 PROTEIN"/>
    <property type="match status" value="1"/>
</dbReference>
<dbReference type="InterPro" id="IPR025452">
    <property type="entry name" value="DUF4218"/>
</dbReference>
<evidence type="ECO:0000313" key="5">
    <source>
        <dbReference type="Proteomes" id="UP001231189"/>
    </source>
</evidence>
<feature type="region of interest" description="Disordered" evidence="1">
    <location>
        <begin position="1259"/>
        <end position="1313"/>
    </location>
</feature>
<feature type="compositionally biased region" description="Polar residues" evidence="1">
    <location>
        <begin position="1264"/>
        <end position="1276"/>
    </location>
</feature>
<evidence type="ECO:0000256" key="1">
    <source>
        <dbReference type="SAM" id="MobiDB-lite"/>
    </source>
</evidence>
<proteinExistence type="predicted"/>
<feature type="compositionally biased region" description="Polar residues" evidence="1">
    <location>
        <begin position="1202"/>
        <end position="1218"/>
    </location>
</feature>
<evidence type="ECO:0000259" key="2">
    <source>
        <dbReference type="Pfam" id="PF13960"/>
    </source>
</evidence>
<dbReference type="Pfam" id="PF02992">
    <property type="entry name" value="Transposase_21"/>
    <property type="match status" value="1"/>
</dbReference>
<dbReference type="InterPro" id="IPR004242">
    <property type="entry name" value="Transposase_21"/>
</dbReference>
<name>A0AAD8T0T3_LOLMU</name>
<dbReference type="InterPro" id="IPR029480">
    <property type="entry name" value="Transpos_assoc"/>
</dbReference>
<organism evidence="4 5">
    <name type="scientific">Lolium multiflorum</name>
    <name type="common">Italian ryegrass</name>
    <name type="synonym">Lolium perenne subsp. multiflorum</name>
    <dbReference type="NCBI Taxonomy" id="4521"/>
    <lineage>
        <taxon>Eukaryota</taxon>
        <taxon>Viridiplantae</taxon>
        <taxon>Streptophyta</taxon>
        <taxon>Embryophyta</taxon>
        <taxon>Tracheophyta</taxon>
        <taxon>Spermatophyta</taxon>
        <taxon>Magnoliopsida</taxon>
        <taxon>Liliopsida</taxon>
        <taxon>Poales</taxon>
        <taxon>Poaceae</taxon>
        <taxon>BOP clade</taxon>
        <taxon>Pooideae</taxon>
        <taxon>Poodae</taxon>
        <taxon>Poeae</taxon>
        <taxon>Poeae Chloroplast Group 2 (Poeae type)</taxon>
        <taxon>Loliodinae</taxon>
        <taxon>Loliinae</taxon>
        <taxon>Lolium</taxon>
    </lineage>
</organism>
<feature type="compositionally biased region" description="Polar residues" evidence="1">
    <location>
        <begin position="1152"/>
        <end position="1161"/>
    </location>
</feature>
<keyword evidence="5" id="KW-1185">Reference proteome</keyword>
<feature type="region of interest" description="Disordered" evidence="1">
    <location>
        <begin position="87"/>
        <end position="116"/>
    </location>
</feature>
<feature type="region of interest" description="Disordered" evidence="1">
    <location>
        <begin position="1148"/>
        <end position="1171"/>
    </location>
</feature>
<dbReference type="PANTHER" id="PTHR10775">
    <property type="entry name" value="OS08G0208400 PROTEIN"/>
    <property type="match status" value="1"/>
</dbReference>
<dbReference type="EMBL" id="JAUUTY010000003">
    <property type="protein sequence ID" value="KAK1666993.1"/>
    <property type="molecule type" value="Genomic_DNA"/>
</dbReference>
<dbReference type="Pfam" id="PF13963">
    <property type="entry name" value="Transpos_assoc"/>
    <property type="match status" value="1"/>
</dbReference>
<reference evidence="4" key="1">
    <citation type="submission" date="2023-07" db="EMBL/GenBank/DDBJ databases">
        <title>A chromosome-level genome assembly of Lolium multiflorum.</title>
        <authorList>
            <person name="Chen Y."/>
            <person name="Copetti D."/>
            <person name="Kolliker R."/>
            <person name="Studer B."/>
        </authorList>
    </citation>
    <scope>NUCLEOTIDE SEQUENCE</scope>
    <source>
        <strain evidence="4">02402/16</strain>
        <tissue evidence="4">Leaf</tissue>
    </source>
</reference>
<dbReference type="Pfam" id="PF13960">
    <property type="entry name" value="DUF4218"/>
    <property type="match status" value="1"/>
</dbReference>
<feature type="region of interest" description="Disordered" evidence="1">
    <location>
        <begin position="1184"/>
        <end position="1240"/>
    </location>
</feature>
<protein>
    <submittedName>
        <fullName evidence="4">Uncharacterized protein</fullName>
    </submittedName>
</protein>
<accession>A0AAD8T0T3</accession>
<feature type="compositionally biased region" description="Acidic residues" evidence="1">
    <location>
        <begin position="140"/>
        <end position="159"/>
    </location>
</feature>
<gene>
    <name evidence="4" type="ORF">QYE76_055152</name>
</gene>
<dbReference type="Proteomes" id="UP001231189">
    <property type="component" value="Unassembled WGS sequence"/>
</dbReference>
<feature type="compositionally biased region" description="Low complexity" evidence="1">
    <location>
        <begin position="1219"/>
        <end position="1235"/>
    </location>
</feature>
<feature type="domain" description="Transposase-associated" evidence="3">
    <location>
        <begin position="16"/>
        <end position="80"/>
    </location>
</feature>
<feature type="compositionally biased region" description="Low complexity" evidence="1">
    <location>
        <begin position="1162"/>
        <end position="1171"/>
    </location>
</feature>
<feature type="region of interest" description="Disordered" evidence="1">
    <location>
        <begin position="136"/>
        <end position="159"/>
    </location>
</feature>
<feature type="domain" description="DUF4218" evidence="2">
    <location>
        <begin position="734"/>
        <end position="846"/>
    </location>
</feature>
<sequence length="1437" mass="159130">MLYNQEYPVKCETIEPRSSSTYGIGVTNFYAAANAGMQDRVLCPCARCANRFWKTNIIVSEHLICNGFMHGYHTWVFHGEDSVEPLVPHLSSQPEDVGRTESQFQPEESADEELADSDEMDQMLLDNFGMYDTGVLGNQEDGDSADDEDEEDSNTDDVTADAEAYKKLVEDGSKDLYVGCTSFSKLQFIVRLLNIKNTWKVPNGCYDEILSLFKEALPQPHALSGIKNLHASKRYIKDIGIGYESIHACKNDCIMFRGAHKDDTVCPICNTSRWKSENTGVGGKRVYKVPQKVIRHFKLKPRVRRLFMCSKTAPYMTWHSKGRTKDAKLRHPADSPAWKHFDFTHRKFSDDPRNIRFALATDGFNPFENMSISYSIWPVILIPLNLPPWVCMKQSNFILSVIVPGRKGPGKEMDVYMQLAIDDLQELWKPGIWTHDAVTGEKFLLRAALLWTITDWLGRGCISGESLVVCAHCLTNTCSRWLKHSKKTVFLGHRRFLVDGHPYRTDGASFNGKDELRDPPAKITGQEISEMTATLHTEYGKLQKHKKPPRRKKRSAAELEENEDIYIHSVEETFKKRSVFFQLEYWPTLLIRHNLDIMHVQKNVFENIVNTVLDVDHRSKDNLNARLDLQDMKIRTALHADMTAPKPIIPRAVYQMLPQGKNIFCTVIKYATFPDGYASNLYHKVNLEDKRLTGLKSRDCHIIMQDLMPLALCRSLPRSVAMPLIRFCKYFKVLYGKVIDVDEMEHWEAEIAEILCQLEMIFPPSFFDMMVHVTIHLASEVRIVGLVQFRDMWSTERFVGTLKDFVQNMTYPEGSLAENYQFDECLTFYSRYLNGCATKFNRPSRHDTTEPNCAGQPYLRIIGRPLSAFAANQLDFIAWSQAQRFGEPHMDGDLYSELFTPPRNCRRHGIGLLVGGKRSKVLDEAVEALRDSKEENIELRGYVETLMARSQQLEEKVNYLMARQRDGHTDEMHQEREEAVAEELAASTLAELSTHKQAPTEQEQTKEASSAAGRTLSASAPIASGITSAPSSSHNTLKVPTATTLKSTSAPFKSPFKAPGKGAAYAEKTVQGSATTCAQKTEPATVLGSKATTAAAKVPKAGRSAKGSTINGSEEASIPTIPEAAGAANGSTIALKALAAAGAAQNVPEASGASNGSTTINGSKAAPKGSGAAAHKLAEAAGSAKGSTTALSGSEAAASAPRKSTPTPQGSTTDAGTLNSQTSTRTRTKKATTNQGTTSSALKEASLLGLSQMLPPKSKAVTAISEQGQEMKSPITSKRRKNAKSGDYIEGSQGNIESQAKTAATPTGTISKRPKKRKLEELVDDKLEELTDDVVITSVSVVQKPKCSYMNLLDNTLLVKANKMKTGIEVGLTSPNSFQMVALGTVQEIENEEFVKVLVNVVFKTTTAMPIPKGRMVQMGDTEAHCITWPRKNVGHL</sequence>